<keyword evidence="1" id="KW-0813">Transport</keyword>
<sequence>MTASGFSTALGTFTGQNYGANQWGRIQKGFFITIGIAGCIGLISTLLFVFAGEHIFGLFINNSENDVAKMGIVYLMILGFSQIFMSIEITATGAFNGIGRAVPPAVVG</sequence>
<dbReference type="InterPro" id="IPR002528">
    <property type="entry name" value="MATE_fam"/>
</dbReference>
<dbReference type="PANTHER" id="PTHR43298:SF2">
    <property type="entry name" value="FMN_FAD EXPORTER YEEO-RELATED"/>
    <property type="match status" value="1"/>
</dbReference>
<keyword evidence="2" id="KW-0812">Transmembrane</keyword>
<reference evidence="3 4" key="1">
    <citation type="submission" date="2017-06" db="EMBL/GenBank/DDBJ databases">
        <title>Ensifer strains isolated from leguminous trees and herbs display diverse denitrification phenotypes with some acting as strong N2O sinks.</title>
        <authorList>
            <person name="Woliy K."/>
            <person name="Mania D."/>
            <person name="Bakken L.R."/>
            <person name="Frostegard A."/>
        </authorList>
    </citation>
    <scope>NUCLEOTIDE SEQUENCE [LARGE SCALE GENOMIC DNA]</scope>
    <source>
        <strain evidence="3 4">AC50a</strain>
    </source>
</reference>
<feature type="transmembrane region" description="Helical" evidence="2">
    <location>
        <begin position="30"/>
        <end position="51"/>
    </location>
</feature>
<evidence type="ECO:0000313" key="3">
    <source>
        <dbReference type="EMBL" id="PJR06636.1"/>
    </source>
</evidence>
<dbReference type="GO" id="GO:0005886">
    <property type="term" value="C:plasma membrane"/>
    <property type="evidence" value="ECO:0007669"/>
    <property type="project" value="TreeGrafter"/>
</dbReference>
<organism evidence="3 4">
    <name type="scientific">Rhizobium meliloti</name>
    <name type="common">Ensifer meliloti</name>
    <name type="synonym">Sinorhizobium meliloti</name>
    <dbReference type="NCBI Taxonomy" id="382"/>
    <lineage>
        <taxon>Bacteria</taxon>
        <taxon>Pseudomonadati</taxon>
        <taxon>Pseudomonadota</taxon>
        <taxon>Alphaproteobacteria</taxon>
        <taxon>Hyphomicrobiales</taxon>
        <taxon>Rhizobiaceae</taxon>
        <taxon>Sinorhizobium/Ensifer group</taxon>
        <taxon>Sinorhizobium</taxon>
    </lineage>
</organism>
<accession>A0A2J0YSH2</accession>
<dbReference type="InterPro" id="IPR050222">
    <property type="entry name" value="MATE_MdtK"/>
</dbReference>
<proteinExistence type="predicted"/>
<evidence type="ECO:0000256" key="1">
    <source>
        <dbReference type="ARBA" id="ARBA00022448"/>
    </source>
</evidence>
<name>A0A2J0YSH2_RHIML</name>
<keyword evidence="2" id="KW-0472">Membrane</keyword>
<comment type="caution">
    <text evidence="3">The sequence shown here is derived from an EMBL/GenBank/DDBJ whole genome shotgun (WGS) entry which is preliminary data.</text>
</comment>
<feature type="transmembrane region" description="Helical" evidence="2">
    <location>
        <begin position="71"/>
        <end position="91"/>
    </location>
</feature>
<evidence type="ECO:0000313" key="4">
    <source>
        <dbReference type="Proteomes" id="UP000231987"/>
    </source>
</evidence>
<dbReference type="GO" id="GO:0042910">
    <property type="term" value="F:xenobiotic transmembrane transporter activity"/>
    <property type="evidence" value="ECO:0007669"/>
    <property type="project" value="InterPro"/>
</dbReference>
<dbReference type="Pfam" id="PF01554">
    <property type="entry name" value="MatE"/>
    <property type="match status" value="1"/>
</dbReference>
<dbReference type="PANTHER" id="PTHR43298">
    <property type="entry name" value="MULTIDRUG RESISTANCE PROTEIN NORM-RELATED"/>
    <property type="match status" value="1"/>
</dbReference>
<feature type="non-terminal residue" evidence="3">
    <location>
        <position position="108"/>
    </location>
</feature>
<dbReference type="GO" id="GO:0015297">
    <property type="term" value="F:antiporter activity"/>
    <property type="evidence" value="ECO:0007669"/>
    <property type="project" value="InterPro"/>
</dbReference>
<dbReference type="EMBL" id="NJGD01000137">
    <property type="protein sequence ID" value="PJR06636.1"/>
    <property type="molecule type" value="Genomic_DNA"/>
</dbReference>
<evidence type="ECO:0000256" key="2">
    <source>
        <dbReference type="SAM" id="Phobius"/>
    </source>
</evidence>
<dbReference type="AlphaFoldDB" id="A0A2J0YSH2"/>
<dbReference type="Proteomes" id="UP000231987">
    <property type="component" value="Unassembled WGS sequence"/>
</dbReference>
<keyword evidence="2" id="KW-1133">Transmembrane helix</keyword>
<protein>
    <submittedName>
        <fullName evidence="3">MATE family efflux transporter</fullName>
    </submittedName>
</protein>
<gene>
    <name evidence="3" type="ORF">CEJ86_33675</name>
</gene>